<dbReference type="InterPro" id="IPR009009">
    <property type="entry name" value="RlpA-like_DPBB"/>
</dbReference>
<evidence type="ECO:0000256" key="1">
    <source>
        <dbReference type="ARBA" id="ARBA00022729"/>
    </source>
</evidence>
<comment type="caution">
    <text evidence="7">The sequence shown here is derived from an EMBL/GenBank/DDBJ whole genome shotgun (WGS) entry which is preliminary data.</text>
</comment>
<reference evidence="7 8" key="1">
    <citation type="submission" date="2020-04" db="EMBL/GenBank/DDBJ databases">
        <title>Vibrio sp. SM6, a novel species isolated from seawater.</title>
        <authorList>
            <person name="Wang X."/>
        </authorList>
    </citation>
    <scope>NUCLEOTIDE SEQUENCE [LARGE SCALE GENOMIC DNA]</scope>
    <source>
        <strain evidence="7 8">SM6</strain>
    </source>
</reference>
<organism evidence="7 8">
    <name type="scientific">Vibrio agarilyticus</name>
    <dbReference type="NCBI Taxonomy" id="2726741"/>
    <lineage>
        <taxon>Bacteria</taxon>
        <taxon>Pseudomonadati</taxon>
        <taxon>Pseudomonadota</taxon>
        <taxon>Gammaproteobacteria</taxon>
        <taxon>Vibrionales</taxon>
        <taxon>Vibrionaceae</taxon>
        <taxon>Vibrio</taxon>
    </lineage>
</organism>
<feature type="chain" id="PRO_5031633744" description="Endolytic peptidoglycan transglycosylase RlpA" evidence="4">
    <location>
        <begin position="20"/>
        <end position="269"/>
    </location>
</feature>
<dbReference type="GO" id="GO:0009279">
    <property type="term" value="C:cell outer membrane"/>
    <property type="evidence" value="ECO:0007669"/>
    <property type="project" value="TreeGrafter"/>
</dbReference>
<feature type="domain" description="SPOR" evidence="6">
    <location>
        <begin position="189"/>
        <end position="264"/>
    </location>
</feature>
<evidence type="ECO:0000313" key="7">
    <source>
        <dbReference type="EMBL" id="NLS14172.1"/>
    </source>
</evidence>
<evidence type="ECO:0000313" key="8">
    <source>
        <dbReference type="Proteomes" id="UP000535589"/>
    </source>
</evidence>
<evidence type="ECO:0000256" key="2">
    <source>
        <dbReference type="ARBA" id="ARBA00023239"/>
    </source>
</evidence>
<dbReference type="GO" id="GO:0000270">
    <property type="term" value="P:peptidoglycan metabolic process"/>
    <property type="evidence" value="ECO:0007669"/>
    <property type="project" value="UniProtKB-UniRule"/>
</dbReference>
<dbReference type="Pfam" id="PF03330">
    <property type="entry name" value="DPBB_1"/>
    <property type="match status" value="1"/>
</dbReference>
<keyword evidence="1 4" id="KW-0732">Signal</keyword>
<name>A0A7X8TSP4_9VIBR</name>
<keyword evidence="8" id="KW-1185">Reference proteome</keyword>
<dbReference type="Pfam" id="PF05036">
    <property type="entry name" value="SPOR"/>
    <property type="match status" value="1"/>
</dbReference>
<dbReference type="InterPro" id="IPR034718">
    <property type="entry name" value="RlpA"/>
</dbReference>
<protein>
    <recommendedName>
        <fullName evidence="4">Endolytic peptidoglycan transglycosylase RlpA</fullName>
        <ecNumber evidence="4">4.2.2.-</ecNumber>
    </recommendedName>
</protein>
<proteinExistence type="inferred from homology"/>
<dbReference type="Proteomes" id="UP000535589">
    <property type="component" value="Unassembled WGS sequence"/>
</dbReference>
<dbReference type="InterPro" id="IPR036680">
    <property type="entry name" value="SPOR-like_sf"/>
</dbReference>
<evidence type="ECO:0000256" key="4">
    <source>
        <dbReference type="HAMAP-Rule" id="MF_02071"/>
    </source>
</evidence>
<keyword evidence="2 4" id="KW-0456">Lyase</keyword>
<sequence length="269" mass="29795" precursor="true">MTRSFRFSALALISVSVFTLQLTGCSSPSQERYELTDDTPPSAPIPVEHIEDAQPRYEPYSLGGNKDYTLRGERYEIITQPKGFTQTGIASWYGEKFQGHLTSNGEIYDMYSMTAAHKTLPLPSYVKVRNLDNDKTALVRVNDRGPFHPERIIDLSYAAAKKLGVLQSGTARVAIEVITVEKPTSAEALKRLPQYVIQTASSPHKERLAALGTELASALQVTSFVESQNDQHRLMLGPFDDQSLTKEVLLRLSGLGYTGAFIKSHSNAR</sequence>
<dbReference type="PANTHER" id="PTHR34183">
    <property type="entry name" value="ENDOLYTIC PEPTIDOGLYCAN TRANSGLYCOSYLASE RLPA"/>
    <property type="match status" value="1"/>
</dbReference>
<dbReference type="Gene3D" id="3.30.70.1070">
    <property type="entry name" value="Sporulation related repeat"/>
    <property type="match status" value="1"/>
</dbReference>
<evidence type="ECO:0000256" key="5">
    <source>
        <dbReference type="RuleBase" id="RU003495"/>
    </source>
</evidence>
<dbReference type="Gene3D" id="2.40.40.10">
    <property type="entry name" value="RlpA-like domain"/>
    <property type="match status" value="1"/>
</dbReference>
<dbReference type="PANTHER" id="PTHR34183:SF1">
    <property type="entry name" value="ENDOLYTIC PEPTIDOGLYCAN TRANSGLYCOSYLASE RLPA"/>
    <property type="match status" value="1"/>
</dbReference>
<comment type="similarity">
    <text evidence="4 5">Belongs to the RlpA family.</text>
</comment>
<dbReference type="InterPro" id="IPR012997">
    <property type="entry name" value="RplA"/>
</dbReference>
<dbReference type="NCBIfam" id="TIGR00413">
    <property type="entry name" value="rlpA"/>
    <property type="match status" value="1"/>
</dbReference>
<dbReference type="SUPFAM" id="SSF50685">
    <property type="entry name" value="Barwin-like endoglucanases"/>
    <property type="match status" value="1"/>
</dbReference>
<dbReference type="FunFam" id="2.40.40.10:FF:000003">
    <property type="entry name" value="Endolytic peptidoglycan transglycosylase RlpA"/>
    <property type="match status" value="1"/>
</dbReference>
<accession>A0A7X8TSP4</accession>
<dbReference type="PROSITE" id="PS51724">
    <property type="entry name" value="SPOR"/>
    <property type="match status" value="1"/>
</dbReference>
<dbReference type="CDD" id="cd22268">
    <property type="entry name" value="DPBB_RlpA-like"/>
    <property type="match status" value="1"/>
</dbReference>
<dbReference type="HAMAP" id="MF_02071">
    <property type="entry name" value="RlpA"/>
    <property type="match status" value="1"/>
</dbReference>
<dbReference type="SUPFAM" id="SSF110997">
    <property type="entry name" value="Sporulation related repeat"/>
    <property type="match status" value="1"/>
</dbReference>
<dbReference type="InterPro" id="IPR036908">
    <property type="entry name" value="RlpA-like_sf"/>
</dbReference>
<dbReference type="AlphaFoldDB" id="A0A7X8TSP4"/>
<dbReference type="RefSeq" id="WP_168837266.1">
    <property type="nucleotide sequence ID" value="NZ_JABAIK010000016.1"/>
</dbReference>
<dbReference type="GO" id="GO:0042834">
    <property type="term" value="F:peptidoglycan binding"/>
    <property type="evidence" value="ECO:0007669"/>
    <property type="project" value="InterPro"/>
</dbReference>
<gene>
    <name evidence="4" type="primary">rlpA</name>
    <name evidence="7" type="ORF">HGP28_14870</name>
</gene>
<dbReference type="GO" id="GO:0071555">
    <property type="term" value="P:cell wall organization"/>
    <property type="evidence" value="ECO:0007669"/>
    <property type="project" value="UniProtKB-KW"/>
</dbReference>
<feature type="signal peptide" evidence="4">
    <location>
        <begin position="1"/>
        <end position="19"/>
    </location>
</feature>
<dbReference type="InterPro" id="IPR007730">
    <property type="entry name" value="SPOR-like_dom"/>
</dbReference>
<dbReference type="GO" id="GO:0008932">
    <property type="term" value="F:lytic endotransglycosylase activity"/>
    <property type="evidence" value="ECO:0007669"/>
    <property type="project" value="UniProtKB-UniRule"/>
</dbReference>
<evidence type="ECO:0000256" key="3">
    <source>
        <dbReference type="ARBA" id="ARBA00023316"/>
    </source>
</evidence>
<dbReference type="EC" id="4.2.2.-" evidence="4"/>
<evidence type="ECO:0000259" key="6">
    <source>
        <dbReference type="PROSITE" id="PS51724"/>
    </source>
</evidence>
<comment type="function">
    <text evidence="4">Lytic transglycosylase with a strong preference for naked glycan strands that lack stem peptides.</text>
</comment>
<dbReference type="EMBL" id="JABAIK010000016">
    <property type="protein sequence ID" value="NLS14172.1"/>
    <property type="molecule type" value="Genomic_DNA"/>
</dbReference>
<keyword evidence="3 4" id="KW-0961">Cell wall biogenesis/degradation</keyword>